<dbReference type="Gene3D" id="1.20.1270.180">
    <property type="match status" value="1"/>
</dbReference>
<accession>D5WIV9</accession>
<dbReference type="InterPro" id="IPR009739">
    <property type="entry name" value="LprI-like_N"/>
</dbReference>
<keyword evidence="1" id="KW-0732">Signal</keyword>
<reference evidence="4" key="1">
    <citation type="submission" date="2010-04" db="EMBL/GenBank/DDBJ databases">
        <title>Complete sequence of chromosome 2 of Burkholderia sp. CCGE1002.</title>
        <authorList>
            <consortium name="US DOE Joint Genome Institute"/>
            <person name="Lucas S."/>
            <person name="Copeland A."/>
            <person name="Lapidus A."/>
            <person name="Cheng J.-F."/>
            <person name="Bruce D."/>
            <person name="Goodwin L."/>
            <person name="Pitluck S."/>
            <person name="Chertkov O."/>
            <person name="Detter J.C."/>
            <person name="Han C."/>
            <person name="Tapia R."/>
            <person name="Land M."/>
            <person name="Hauser L."/>
            <person name="Kyrpides N."/>
            <person name="Ovchinnikova G."/>
            <person name="Martinez-Romero E."/>
            <person name="Hernandez M.A.R."/>
            <person name="Tiedje J.M."/>
            <person name="Woyke T."/>
        </authorList>
    </citation>
    <scope>NUCLEOTIDE SEQUENCE [LARGE SCALE GENOMIC DNA]</scope>
    <source>
        <strain evidence="4">CCGE1002</strain>
    </source>
</reference>
<feature type="signal peptide" evidence="1">
    <location>
        <begin position="1"/>
        <end position="20"/>
    </location>
</feature>
<name>D5WIV9_PARAM</name>
<dbReference type="Pfam" id="PF07007">
    <property type="entry name" value="LprI"/>
    <property type="match status" value="1"/>
</dbReference>
<feature type="domain" description="Lysozyme inhibitor LprI-like N-terminal" evidence="2">
    <location>
        <begin position="58"/>
        <end position="155"/>
    </location>
</feature>
<evidence type="ECO:0000313" key="3">
    <source>
        <dbReference type="EMBL" id="ADG18404.1"/>
    </source>
</evidence>
<protein>
    <recommendedName>
        <fullName evidence="2">Lysozyme inhibitor LprI-like N-terminal domain-containing protein</fullName>
    </recommendedName>
</protein>
<dbReference type="HOGENOM" id="CLU_1640631_0_0_4"/>
<evidence type="ECO:0000259" key="2">
    <source>
        <dbReference type="Pfam" id="PF07007"/>
    </source>
</evidence>
<sequence length="161" mass="18487">MIHRTSLILAFMIAPIIAPAKTVYSGKFDYHYFKSPDQYFSGHSAADVAHMCDTGDHATNDDLAQCSHRKFDHAGRALDKILRSAKIKIGSNDRSLKAEGEPLALPYFLKSQDSWAQYRDNECYTETYMMGEAAERYIYFWECMANITQDRVKELQEVLKE</sequence>
<proteinExistence type="predicted"/>
<organism evidence="3 4">
    <name type="scientific">Paraburkholderia atlantica</name>
    <dbReference type="NCBI Taxonomy" id="2654982"/>
    <lineage>
        <taxon>Bacteria</taxon>
        <taxon>Pseudomonadati</taxon>
        <taxon>Pseudomonadota</taxon>
        <taxon>Betaproteobacteria</taxon>
        <taxon>Burkholderiales</taxon>
        <taxon>Burkholderiaceae</taxon>
        <taxon>Paraburkholderia</taxon>
    </lineage>
</organism>
<dbReference type="EMBL" id="CP002014">
    <property type="protein sequence ID" value="ADG18404.1"/>
    <property type="molecule type" value="Genomic_DNA"/>
</dbReference>
<dbReference type="AlphaFoldDB" id="D5WIV9"/>
<dbReference type="eggNOG" id="COG3755">
    <property type="taxonomic scope" value="Bacteria"/>
</dbReference>
<reference evidence="3 4" key="2">
    <citation type="journal article" date="2012" name="J. Bacteriol.">
        <title>Genome Sequences of Burkholderia sp. Strains CCGE1002 and H160, Isolated from Legume Nodules in Mexico and Brazil.</title>
        <authorList>
            <person name="Ormeno-Orrillo E."/>
            <person name="Rogel M.A."/>
            <person name="Chueire L.M."/>
            <person name="Tiedje J.M."/>
            <person name="Martinez-Romero E."/>
            <person name="Hungria M."/>
        </authorList>
    </citation>
    <scope>NUCLEOTIDE SEQUENCE [LARGE SCALE GENOMIC DNA]</scope>
    <source>
        <strain evidence="3 4">CCGE1002</strain>
    </source>
</reference>
<gene>
    <name evidence="3" type="ordered locus">BC1002_4424</name>
</gene>
<dbReference type="Proteomes" id="UP000002190">
    <property type="component" value="Chromosome 2"/>
</dbReference>
<evidence type="ECO:0000313" key="4">
    <source>
        <dbReference type="Proteomes" id="UP000002190"/>
    </source>
</evidence>
<feature type="chain" id="PRO_5003079556" description="Lysozyme inhibitor LprI-like N-terminal domain-containing protein" evidence="1">
    <location>
        <begin position="21"/>
        <end position="161"/>
    </location>
</feature>
<evidence type="ECO:0000256" key="1">
    <source>
        <dbReference type="SAM" id="SignalP"/>
    </source>
</evidence>
<dbReference type="KEGG" id="bge:BC1002_4424"/>